<evidence type="ECO:0000256" key="1">
    <source>
        <dbReference type="SAM" id="MobiDB-lite"/>
    </source>
</evidence>
<feature type="compositionally biased region" description="Low complexity" evidence="1">
    <location>
        <begin position="311"/>
        <end position="322"/>
    </location>
</feature>
<reference evidence="3" key="2">
    <citation type="submission" date="2002-07" db="EMBL/GenBank/DDBJ databases">
        <title>Oryza sativa nipponbare(GA3) genomic DNA, chromosome 9, BAC clone:OJ1595_D08.</title>
        <authorList>
            <person name="Sasaki T."/>
            <person name="Matsumoto T."/>
            <person name="Hattori M."/>
            <person name="Sakaki Y."/>
            <person name="Katayose Y."/>
        </authorList>
    </citation>
    <scope>NUCLEOTIDE SEQUENCE</scope>
</reference>
<feature type="compositionally biased region" description="Low complexity" evidence="1">
    <location>
        <begin position="157"/>
        <end position="173"/>
    </location>
</feature>
<evidence type="ECO:0000313" key="3">
    <source>
        <dbReference type="EMBL" id="BAD22261.1"/>
    </source>
</evidence>
<gene>
    <name evidence="3" type="ORF">OJ1595_D08.9</name>
    <name evidence="2" type="ORF">P0676H02.27</name>
</gene>
<feature type="compositionally biased region" description="Basic and acidic residues" evidence="1">
    <location>
        <begin position="339"/>
        <end position="365"/>
    </location>
</feature>
<accession>Q6K4A8</accession>
<feature type="region of interest" description="Disordered" evidence="1">
    <location>
        <begin position="157"/>
        <end position="269"/>
    </location>
</feature>
<feature type="compositionally biased region" description="Basic and acidic residues" evidence="1">
    <location>
        <begin position="224"/>
        <end position="249"/>
    </location>
</feature>
<dbReference type="EMBL" id="AP005399">
    <property type="protein sequence ID" value="BAD19751.1"/>
    <property type="molecule type" value="Genomic_DNA"/>
</dbReference>
<feature type="compositionally biased region" description="Basic and acidic residues" evidence="1">
    <location>
        <begin position="99"/>
        <end position="108"/>
    </location>
</feature>
<protein>
    <submittedName>
        <fullName evidence="3">Uncharacterized protein</fullName>
    </submittedName>
</protein>
<sequence length="365" mass="40162">MEVVIHRTGGCSPFAVSVRGHMAAAMLTTNRWAAAGEEDGATGGEKGGTRWPTGTRGREKERRRQPMGTRRPAGRRMARGGQLGQGEGRRSGAGSRWGQGDRRGEGAARGRRRAAHDSAAAAWGVACLHRRPPRFRFRSTLLRSHAASAGRILPSALSAAERSSAATSSRPPLYRLPPRRNLFDGEPDEANGREAGEEIRPTTRNTTADAAAAEAENETAARWASREMRRERERRSPRSRDRDADGREDNELDDGEGEAAANRGALYRRPARHLPAPRLLLRARRRSRSLLISTADDLLSLLDNIDDDDNPFPAAADDANPGRARRRGRPSAGIPMPCESREREGGRKERNREREEGKERVDVET</sequence>
<dbReference type="EMBL" id="AP005574">
    <property type="protein sequence ID" value="BAD22261.1"/>
    <property type="molecule type" value="Genomic_DNA"/>
</dbReference>
<organism evidence="3 4">
    <name type="scientific">Oryza sativa subsp. japonica</name>
    <name type="common">Rice</name>
    <dbReference type="NCBI Taxonomy" id="39947"/>
    <lineage>
        <taxon>Eukaryota</taxon>
        <taxon>Viridiplantae</taxon>
        <taxon>Streptophyta</taxon>
        <taxon>Embryophyta</taxon>
        <taxon>Tracheophyta</taxon>
        <taxon>Spermatophyta</taxon>
        <taxon>Magnoliopsida</taxon>
        <taxon>Liliopsida</taxon>
        <taxon>Poales</taxon>
        <taxon>Poaceae</taxon>
        <taxon>BOP clade</taxon>
        <taxon>Oryzoideae</taxon>
        <taxon>Oryzeae</taxon>
        <taxon>Oryzinae</taxon>
        <taxon>Oryza</taxon>
        <taxon>Oryza sativa</taxon>
    </lineage>
</organism>
<dbReference type="AlphaFoldDB" id="Q6K4A8"/>
<evidence type="ECO:0000313" key="2">
    <source>
        <dbReference type="EMBL" id="BAD19751.1"/>
    </source>
</evidence>
<evidence type="ECO:0000313" key="4">
    <source>
        <dbReference type="Proteomes" id="UP000000763"/>
    </source>
</evidence>
<feature type="compositionally biased region" description="Basic and acidic residues" evidence="1">
    <location>
        <begin position="190"/>
        <end position="201"/>
    </location>
</feature>
<dbReference type="Proteomes" id="UP000000763">
    <property type="component" value="Chromosome 9"/>
</dbReference>
<feature type="compositionally biased region" description="Low complexity" evidence="1">
    <location>
        <begin position="202"/>
        <end position="223"/>
    </location>
</feature>
<feature type="region of interest" description="Disordered" evidence="1">
    <location>
        <begin position="308"/>
        <end position="365"/>
    </location>
</feature>
<proteinExistence type="predicted"/>
<name>Q6K4A8_ORYSJ</name>
<feature type="region of interest" description="Disordered" evidence="1">
    <location>
        <begin position="36"/>
        <end position="113"/>
    </location>
</feature>
<reference evidence="4" key="4">
    <citation type="journal article" date="2008" name="Nucleic Acids Res.">
        <title>The rice annotation project database (RAP-DB): 2008 update.</title>
        <authorList>
            <consortium name="The rice annotation project (RAP)"/>
        </authorList>
    </citation>
    <scope>GENOME REANNOTATION</scope>
    <source>
        <strain evidence="4">cv. Nipponbare</strain>
    </source>
</reference>
<reference evidence="4" key="3">
    <citation type="journal article" date="2005" name="Nature">
        <title>The map-based sequence of the rice genome.</title>
        <authorList>
            <consortium name="International rice genome sequencing project (IRGSP)"/>
            <person name="Matsumoto T."/>
            <person name="Wu J."/>
            <person name="Kanamori H."/>
            <person name="Katayose Y."/>
            <person name="Fujisawa M."/>
            <person name="Namiki N."/>
            <person name="Mizuno H."/>
            <person name="Yamamoto K."/>
            <person name="Antonio B.A."/>
            <person name="Baba T."/>
            <person name="Sakata K."/>
            <person name="Nagamura Y."/>
            <person name="Aoki H."/>
            <person name="Arikawa K."/>
            <person name="Arita K."/>
            <person name="Bito T."/>
            <person name="Chiden Y."/>
            <person name="Fujitsuka N."/>
            <person name="Fukunaka R."/>
            <person name="Hamada M."/>
            <person name="Harada C."/>
            <person name="Hayashi A."/>
            <person name="Hijishita S."/>
            <person name="Honda M."/>
            <person name="Hosokawa S."/>
            <person name="Ichikawa Y."/>
            <person name="Idonuma A."/>
            <person name="Iijima M."/>
            <person name="Ikeda M."/>
            <person name="Ikeno M."/>
            <person name="Ito K."/>
            <person name="Ito S."/>
            <person name="Ito T."/>
            <person name="Ito Y."/>
            <person name="Ito Y."/>
            <person name="Iwabuchi A."/>
            <person name="Kamiya K."/>
            <person name="Karasawa W."/>
            <person name="Kurita K."/>
            <person name="Katagiri S."/>
            <person name="Kikuta A."/>
            <person name="Kobayashi H."/>
            <person name="Kobayashi N."/>
            <person name="Machita K."/>
            <person name="Maehara T."/>
            <person name="Masukawa M."/>
            <person name="Mizubayashi T."/>
            <person name="Mukai Y."/>
            <person name="Nagasaki H."/>
            <person name="Nagata Y."/>
            <person name="Naito S."/>
            <person name="Nakashima M."/>
            <person name="Nakama Y."/>
            <person name="Nakamichi Y."/>
            <person name="Nakamura M."/>
            <person name="Meguro A."/>
            <person name="Negishi M."/>
            <person name="Ohta I."/>
            <person name="Ohta T."/>
            <person name="Okamoto M."/>
            <person name="Ono N."/>
            <person name="Saji S."/>
            <person name="Sakaguchi M."/>
            <person name="Sakai K."/>
            <person name="Shibata M."/>
            <person name="Shimokawa T."/>
            <person name="Song J."/>
            <person name="Takazaki Y."/>
            <person name="Terasawa K."/>
            <person name="Tsugane M."/>
            <person name="Tsuji K."/>
            <person name="Ueda S."/>
            <person name="Waki K."/>
            <person name="Yamagata H."/>
            <person name="Yamamoto M."/>
            <person name="Yamamoto S."/>
            <person name="Yamane H."/>
            <person name="Yoshiki S."/>
            <person name="Yoshihara R."/>
            <person name="Yukawa K."/>
            <person name="Zhong H."/>
            <person name="Yano M."/>
            <person name="Yuan Q."/>
            <person name="Ouyang S."/>
            <person name="Liu J."/>
            <person name="Jones K.M."/>
            <person name="Gansberger K."/>
            <person name="Moffat K."/>
            <person name="Hill J."/>
            <person name="Bera J."/>
            <person name="Fadrosh D."/>
            <person name="Jin S."/>
            <person name="Johri S."/>
            <person name="Kim M."/>
            <person name="Overton L."/>
            <person name="Reardon M."/>
            <person name="Tsitrin T."/>
            <person name="Vuong H."/>
            <person name="Weaver B."/>
            <person name="Ciecko A."/>
            <person name="Tallon L."/>
            <person name="Jackson J."/>
            <person name="Pai G."/>
            <person name="Aken S.V."/>
            <person name="Utterback T."/>
            <person name="Reidmuller S."/>
            <person name="Feldblyum T."/>
            <person name="Hsiao J."/>
            <person name="Zismann V."/>
            <person name="Iobst S."/>
            <person name="de Vazeille A.R."/>
            <person name="Buell C.R."/>
            <person name="Ying K."/>
            <person name="Li Y."/>
            <person name="Lu T."/>
            <person name="Huang Y."/>
            <person name="Zhao Q."/>
            <person name="Feng Q."/>
            <person name="Zhang L."/>
            <person name="Zhu J."/>
            <person name="Weng Q."/>
            <person name="Mu J."/>
            <person name="Lu Y."/>
            <person name="Fan D."/>
            <person name="Liu Y."/>
            <person name="Guan J."/>
            <person name="Zhang Y."/>
            <person name="Yu S."/>
            <person name="Liu X."/>
            <person name="Zhang Y."/>
            <person name="Hong G."/>
            <person name="Han B."/>
            <person name="Choisne N."/>
            <person name="Demange N."/>
            <person name="Orjeda G."/>
            <person name="Samain S."/>
            <person name="Cattolico L."/>
            <person name="Pelletier E."/>
            <person name="Couloux A."/>
            <person name="Segurens B."/>
            <person name="Wincker P."/>
            <person name="D'Hont A."/>
            <person name="Scarpelli C."/>
            <person name="Weissenbach J."/>
            <person name="Salanoubat M."/>
            <person name="Quetier F."/>
            <person name="Yu Y."/>
            <person name="Kim H.R."/>
            <person name="Rambo T."/>
            <person name="Currie J."/>
            <person name="Collura K."/>
            <person name="Luo M."/>
            <person name="Yang T."/>
            <person name="Ammiraju J.S.S."/>
            <person name="Engler F."/>
            <person name="Soderlund C."/>
            <person name="Wing R.A."/>
            <person name="Palmer L.E."/>
            <person name="de la Bastide M."/>
            <person name="Spiegel L."/>
            <person name="Nascimento L."/>
            <person name="Zutavern T."/>
            <person name="O'Shaughnessy A."/>
            <person name="Dike S."/>
            <person name="Dedhia N."/>
            <person name="Preston R."/>
            <person name="Balija V."/>
            <person name="McCombie W.R."/>
            <person name="Chow T."/>
            <person name="Chen H."/>
            <person name="Chung M."/>
            <person name="Chen C."/>
            <person name="Shaw J."/>
            <person name="Wu H."/>
            <person name="Hsiao K."/>
            <person name="Chao Y."/>
            <person name="Chu M."/>
            <person name="Cheng C."/>
            <person name="Hour A."/>
            <person name="Lee P."/>
            <person name="Lin S."/>
            <person name="Lin Y."/>
            <person name="Liou J."/>
            <person name="Liu S."/>
            <person name="Hsing Y."/>
            <person name="Raghuvanshi S."/>
            <person name="Mohanty A."/>
            <person name="Bharti A.K."/>
            <person name="Gaur A."/>
            <person name="Gupta V."/>
            <person name="Kumar D."/>
            <person name="Ravi V."/>
            <person name="Vij S."/>
            <person name="Kapur A."/>
            <person name="Khurana P."/>
            <person name="Khurana P."/>
            <person name="Khurana J.P."/>
            <person name="Tyagi A.K."/>
            <person name="Gaikwad K."/>
            <person name="Singh A."/>
            <person name="Dalal V."/>
            <person name="Srivastava S."/>
            <person name="Dixit A."/>
            <person name="Pal A.K."/>
            <person name="Ghazi I.A."/>
            <person name="Yadav M."/>
            <person name="Pandit A."/>
            <person name="Bhargava A."/>
            <person name="Sureshbabu K."/>
            <person name="Batra K."/>
            <person name="Sharma T.R."/>
            <person name="Mohapatra T."/>
            <person name="Singh N.K."/>
            <person name="Messing J."/>
            <person name="Nelson A.B."/>
            <person name="Fuks G."/>
            <person name="Kavchok S."/>
            <person name="Keizer G."/>
            <person name="Linton E."/>
            <person name="Llaca V."/>
            <person name="Song R."/>
            <person name="Tanyolac B."/>
            <person name="Young S."/>
            <person name="Ho-Il K."/>
            <person name="Hahn J.H."/>
            <person name="Sangsakoo G."/>
            <person name="Vanavichit A."/>
            <person name="de Mattos Luiz.A.T."/>
            <person name="Zimmer P.D."/>
            <person name="Malone G."/>
            <person name="Dellagostin O."/>
            <person name="de Oliveira A.C."/>
            <person name="Bevan M."/>
            <person name="Bancroft I."/>
            <person name="Minx P."/>
            <person name="Cordum H."/>
            <person name="Wilson R."/>
            <person name="Cheng Z."/>
            <person name="Jin W."/>
            <person name="Jiang J."/>
            <person name="Leong S.A."/>
            <person name="Iwama H."/>
            <person name="Gojobori T."/>
            <person name="Itoh T."/>
            <person name="Niimura Y."/>
            <person name="Fujii Y."/>
            <person name="Habara T."/>
            <person name="Sakai H."/>
            <person name="Sato Y."/>
            <person name="Wilson G."/>
            <person name="Kumar K."/>
            <person name="McCouch S."/>
            <person name="Juretic N."/>
            <person name="Hoen D."/>
            <person name="Wright S."/>
            <person name="Bruskiewich R."/>
            <person name="Bureau T."/>
            <person name="Miyao A."/>
            <person name="Hirochika H."/>
            <person name="Nishikawa T."/>
            <person name="Kadowaki K."/>
            <person name="Sugiura M."/>
            <person name="Burr B."/>
            <person name="Sasaki T."/>
        </authorList>
    </citation>
    <scope>NUCLEOTIDE SEQUENCE [LARGE SCALE GENOMIC DNA]</scope>
    <source>
        <strain evidence="4">cv. Nipponbare</strain>
    </source>
</reference>
<reference evidence="2" key="1">
    <citation type="submission" date="2002-06" db="EMBL/GenBank/DDBJ databases">
        <title>Oryza sativa nipponbare(GA3) genomic DNA, chromosome 9, PAC clone:P0676H02.</title>
        <authorList>
            <person name="Sasaki T."/>
            <person name="Matsumoto T."/>
            <person name="Katayose Y."/>
        </authorList>
    </citation>
    <scope>NUCLEOTIDE SEQUENCE</scope>
</reference>